<evidence type="ECO:0000313" key="2">
    <source>
        <dbReference type="Proteomes" id="UP000073604"/>
    </source>
</evidence>
<dbReference type="KEGG" id="tpep:A0127_02025"/>
<gene>
    <name evidence="1" type="ORF">A0127_02025</name>
</gene>
<dbReference type="AlphaFoldDB" id="A0A142CTD2"/>
<reference evidence="2" key="1">
    <citation type="submission" date="2016-03" db="EMBL/GenBank/DDBJ databases">
        <authorList>
            <person name="Oger P.M."/>
        </authorList>
    </citation>
    <scope>NUCLEOTIDE SEQUENCE [LARGE SCALE GENOMIC DNA]</scope>
    <source>
        <strain evidence="2">OG-1</strain>
    </source>
</reference>
<keyword evidence="2" id="KW-1185">Reference proteome</keyword>
<proteinExistence type="predicted"/>
<name>A0A142CTD2_9EURY</name>
<dbReference type="Proteomes" id="UP000073604">
    <property type="component" value="Chromosome"/>
</dbReference>
<sequence length="73" mass="8701">MSMKPEEKPKESVLTEVPWLSEDYRGYLRRILEEKERERKEVLRCLRELNASARKLLPKELIDVIPSSECINE</sequence>
<organism evidence="1 2">
    <name type="scientific">Thermococcus peptonophilus</name>
    <dbReference type="NCBI Taxonomy" id="53952"/>
    <lineage>
        <taxon>Archaea</taxon>
        <taxon>Methanobacteriati</taxon>
        <taxon>Methanobacteriota</taxon>
        <taxon>Thermococci</taxon>
        <taxon>Thermococcales</taxon>
        <taxon>Thermococcaceae</taxon>
        <taxon>Thermococcus</taxon>
    </lineage>
</organism>
<evidence type="ECO:0000313" key="1">
    <source>
        <dbReference type="EMBL" id="AMQ18034.1"/>
    </source>
</evidence>
<dbReference type="EMBL" id="CP014750">
    <property type="protein sequence ID" value="AMQ18034.1"/>
    <property type="molecule type" value="Genomic_DNA"/>
</dbReference>
<accession>A0A142CTD2</accession>
<protein>
    <submittedName>
        <fullName evidence="1">Uncharacterized protein</fullName>
    </submittedName>
</protein>